<feature type="domain" description="Amine oxidase" evidence="1">
    <location>
        <begin position="14"/>
        <end position="436"/>
    </location>
</feature>
<dbReference type="InterPro" id="IPR002937">
    <property type="entry name" value="Amino_oxidase"/>
</dbReference>
<keyword evidence="3" id="KW-1185">Reference proteome</keyword>
<evidence type="ECO:0000313" key="2">
    <source>
        <dbReference type="EMBL" id="NYJ33180.1"/>
    </source>
</evidence>
<dbReference type="Gene3D" id="3.50.50.60">
    <property type="entry name" value="FAD/NAD(P)-binding domain"/>
    <property type="match status" value="1"/>
</dbReference>
<sequence length="459" mass="48052">MSPAPDVAVVGAGVAGLAAAHHLARAGYSVRVLEAADAVGGRMRTLRSDGFLIDTGAEMLPSARGYPATWRLIRELGLDGSRGAVPRVRGALSVWHAGRSRPRAGRPLGLLTGAGLSVRARADLLRLLTAVRRAGPDPDRPELSPLGAATVADLLRDYHPELGDRLIRPLAAGFFGWDAERSAAAPFAAHLAASGSTGDWHTYRDGMDTLARALADRLDVRTGHTVTAVNADRGGVRLASPQGEVTARAAVLAVPAPVAAGLYTEASPVERAYLRACGYTPMLRLSLVLDRPAAPRGVRGGFATLVPAHEDPLVNVITVDHNKHPGRAPAGRGLVSLVASPQGTAELLDMPDAHVAQRLLARAERLVPGLSARVRSVHVHRFRYGLPEATPRALAARAAFADRPAAPVEYAGDWIALRPCSEGAVSSAALAADRVLGHLSRSAAPSGRAGARPTVHEER</sequence>
<dbReference type="InterPro" id="IPR050464">
    <property type="entry name" value="Zeta_carotene_desat/Oxidored"/>
</dbReference>
<dbReference type="Gene3D" id="3.90.660.20">
    <property type="entry name" value="Protoporphyrinogen oxidase, mitochondrial, domain 2"/>
    <property type="match status" value="1"/>
</dbReference>
<comment type="caution">
    <text evidence="2">The sequence shown here is derived from an EMBL/GenBank/DDBJ whole genome shotgun (WGS) entry which is preliminary data.</text>
</comment>
<dbReference type="PANTHER" id="PTHR42923">
    <property type="entry name" value="PROTOPORPHYRINOGEN OXIDASE"/>
    <property type="match status" value="1"/>
</dbReference>
<dbReference type="Proteomes" id="UP000572051">
    <property type="component" value="Unassembled WGS sequence"/>
</dbReference>
<dbReference type="Pfam" id="PF01593">
    <property type="entry name" value="Amino_oxidase"/>
    <property type="match status" value="1"/>
</dbReference>
<dbReference type="EC" id="1.3.3.4" evidence="2"/>
<dbReference type="SUPFAM" id="SSF54373">
    <property type="entry name" value="FAD-linked reductases, C-terminal domain"/>
    <property type="match status" value="1"/>
</dbReference>
<gene>
    <name evidence="2" type="ORF">HNR10_001061</name>
</gene>
<dbReference type="AlphaFoldDB" id="A0A7Z0J9A6"/>
<dbReference type="Gene3D" id="1.10.3110.10">
    <property type="entry name" value="protoporphyrinogen ix oxidase, domain 3"/>
    <property type="match status" value="1"/>
</dbReference>
<reference evidence="2 3" key="1">
    <citation type="submission" date="2020-07" db="EMBL/GenBank/DDBJ databases">
        <title>Sequencing the genomes of 1000 actinobacteria strains.</title>
        <authorList>
            <person name="Klenk H.-P."/>
        </authorList>
    </citation>
    <scope>NUCLEOTIDE SEQUENCE [LARGE SCALE GENOMIC DNA]</scope>
    <source>
        <strain evidence="2 3">DSM 44442</strain>
    </source>
</reference>
<proteinExistence type="predicted"/>
<protein>
    <submittedName>
        <fullName evidence="2">Oxygen-dependent protoporphyrinogen oxidase</fullName>
        <ecNumber evidence="2">1.3.3.4</ecNumber>
    </submittedName>
</protein>
<dbReference type="EMBL" id="JACCFS010000001">
    <property type="protein sequence ID" value="NYJ33180.1"/>
    <property type="molecule type" value="Genomic_DNA"/>
</dbReference>
<organism evidence="2 3">
    <name type="scientific">Nocardiopsis aegyptia</name>
    <dbReference type="NCBI Taxonomy" id="220378"/>
    <lineage>
        <taxon>Bacteria</taxon>
        <taxon>Bacillati</taxon>
        <taxon>Actinomycetota</taxon>
        <taxon>Actinomycetes</taxon>
        <taxon>Streptosporangiales</taxon>
        <taxon>Nocardiopsidaceae</taxon>
        <taxon>Nocardiopsis</taxon>
    </lineage>
</organism>
<dbReference type="GO" id="GO:0004729">
    <property type="term" value="F:oxygen-dependent protoporphyrinogen oxidase activity"/>
    <property type="evidence" value="ECO:0007669"/>
    <property type="project" value="UniProtKB-EC"/>
</dbReference>
<accession>A0A7Z0J9A6</accession>
<evidence type="ECO:0000313" key="3">
    <source>
        <dbReference type="Proteomes" id="UP000572051"/>
    </source>
</evidence>
<name>A0A7Z0J9A6_9ACTN</name>
<dbReference type="InterPro" id="IPR036188">
    <property type="entry name" value="FAD/NAD-bd_sf"/>
</dbReference>
<keyword evidence="2" id="KW-0560">Oxidoreductase</keyword>
<evidence type="ECO:0000259" key="1">
    <source>
        <dbReference type="Pfam" id="PF01593"/>
    </source>
</evidence>
<dbReference type="SUPFAM" id="SSF51905">
    <property type="entry name" value="FAD/NAD(P)-binding domain"/>
    <property type="match status" value="1"/>
</dbReference>
<dbReference type="RefSeq" id="WP_179821268.1">
    <property type="nucleotide sequence ID" value="NZ_JACCFS010000001.1"/>
</dbReference>
<dbReference type="PRINTS" id="PR00419">
    <property type="entry name" value="ADXRDTASE"/>
</dbReference>